<dbReference type="EMBL" id="JANPWB010000006">
    <property type="protein sequence ID" value="KAJ1179644.1"/>
    <property type="molecule type" value="Genomic_DNA"/>
</dbReference>
<reference evidence="2" key="1">
    <citation type="journal article" date="2022" name="bioRxiv">
        <title>Sequencing and chromosome-scale assembly of the giantPleurodeles waltlgenome.</title>
        <authorList>
            <person name="Brown T."/>
            <person name="Elewa A."/>
            <person name="Iarovenko S."/>
            <person name="Subramanian E."/>
            <person name="Araus A.J."/>
            <person name="Petzold A."/>
            <person name="Susuki M."/>
            <person name="Suzuki K.-i.T."/>
            <person name="Hayashi T."/>
            <person name="Toyoda A."/>
            <person name="Oliveira C."/>
            <person name="Osipova E."/>
            <person name="Leigh N.D."/>
            <person name="Simon A."/>
            <person name="Yun M.H."/>
        </authorList>
    </citation>
    <scope>NUCLEOTIDE SEQUENCE</scope>
    <source>
        <strain evidence="2">20211129_DDA</strain>
        <tissue evidence="2">Liver</tissue>
    </source>
</reference>
<gene>
    <name evidence="2" type="ORF">NDU88_004878</name>
</gene>
<name>A0AAV7TSJ0_PLEWA</name>
<protein>
    <submittedName>
        <fullName evidence="2">Uncharacterized protein</fullName>
    </submittedName>
</protein>
<keyword evidence="3" id="KW-1185">Reference proteome</keyword>
<evidence type="ECO:0000313" key="3">
    <source>
        <dbReference type="Proteomes" id="UP001066276"/>
    </source>
</evidence>
<evidence type="ECO:0000256" key="1">
    <source>
        <dbReference type="SAM" id="MobiDB-lite"/>
    </source>
</evidence>
<feature type="region of interest" description="Disordered" evidence="1">
    <location>
        <begin position="50"/>
        <end position="83"/>
    </location>
</feature>
<comment type="caution">
    <text evidence="2">The sequence shown here is derived from an EMBL/GenBank/DDBJ whole genome shotgun (WGS) entry which is preliminary data.</text>
</comment>
<accession>A0AAV7TSJ0</accession>
<sequence length="143" mass="15875">MDTTTLAFTSPLTLSVSPAADPPDQRVTLMGTGHENTVTQAKSVVLPHTPLAPKVPSLTSEAEGDEDDTTLPTKLFKERSPDRGRALRRPLRRAVVLDTNYGAESRFIRVVLGRQIPTAPRHFVVLCYYEMNDGSYYWWSSVA</sequence>
<evidence type="ECO:0000313" key="2">
    <source>
        <dbReference type="EMBL" id="KAJ1179644.1"/>
    </source>
</evidence>
<proteinExistence type="predicted"/>
<organism evidence="2 3">
    <name type="scientific">Pleurodeles waltl</name>
    <name type="common">Iberian ribbed newt</name>
    <dbReference type="NCBI Taxonomy" id="8319"/>
    <lineage>
        <taxon>Eukaryota</taxon>
        <taxon>Metazoa</taxon>
        <taxon>Chordata</taxon>
        <taxon>Craniata</taxon>
        <taxon>Vertebrata</taxon>
        <taxon>Euteleostomi</taxon>
        <taxon>Amphibia</taxon>
        <taxon>Batrachia</taxon>
        <taxon>Caudata</taxon>
        <taxon>Salamandroidea</taxon>
        <taxon>Salamandridae</taxon>
        <taxon>Pleurodelinae</taxon>
        <taxon>Pleurodeles</taxon>
    </lineage>
</organism>
<dbReference type="AlphaFoldDB" id="A0AAV7TSJ0"/>
<dbReference type="Proteomes" id="UP001066276">
    <property type="component" value="Chromosome 3_2"/>
</dbReference>